<dbReference type="Gene3D" id="3.30.70.1900">
    <property type="match status" value="1"/>
</dbReference>
<protein>
    <submittedName>
        <fullName evidence="2">CRISPR-associated endoribonuclease Cas6</fullName>
    </submittedName>
</protein>
<keyword evidence="3" id="KW-1185">Reference proteome</keyword>
<dbReference type="Pfam" id="PF10040">
    <property type="entry name" value="CRISPR_Cas6"/>
    <property type="match status" value="1"/>
</dbReference>
<sequence length="106" mass="12095">MHYIFQNLMSRYSEVFEGTPLVEKELLKEVCKNTKIVSYKVQSSYYPIHRVYIPGFIGKIKIRCTGAQTLANYIGMLLRFAEYSGIGVKTTMGMGAVKVRKVYKNG</sequence>
<gene>
    <name evidence="2" type="ORF">Lani381_1288</name>
</gene>
<dbReference type="InterPro" id="IPR019267">
    <property type="entry name" value="CRISPR-assoc_Cas6_C"/>
</dbReference>
<feature type="domain" description="CRISPR-associated protein Cas6 C-terminal" evidence="1">
    <location>
        <begin position="2"/>
        <end position="97"/>
    </location>
</feature>
<name>A0ABR4RNI5_9LACO</name>
<organism evidence="2 3">
    <name type="scientific">Ligilactobacillus animalis</name>
    <dbReference type="NCBI Taxonomy" id="1605"/>
    <lineage>
        <taxon>Bacteria</taxon>
        <taxon>Bacillati</taxon>
        <taxon>Bacillota</taxon>
        <taxon>Bacilli</taxon>
        <taxon>Lactobacillales</taxon>
        <taxon>Lactobacillaceae</taxon>
        <taxon>Ligilactobacillus</taxon>
    </lineage>
</organism>
<dbReference type="Proteomes" id="UP000027129">
    <property type="component" value="Unassembled WGS sequence"/>
</dbReference>
<proteinExistence type="predicted"/>
<evidence type="ECO:0000259" key="1">
    <source>
        <dbReference type="Pfam" id="PF10040"/>
    </source>
</evidence>
<dbReference type="EMBL" id="JMHU01000014">
    <property type="protein sequence ID" value="KDA45663.1"/>
    <property type="molecule type" value="Genomic_DNA"/>
</dbReference>
<comment type="caution">
    <text evidence="2">The sequence shown here is derived from an EMBL/GenBank/DDBJ whole genome shotgun (WGS) entry which is preliminary data.</text>
</comment>
<accession>A0ABR4RNI5</accession>
<dbReference type="CDD" id="cd21141">
    <property type="entry name" value="Cas6_III-like"/>
    <property type="match status" value="1"/>
</dbReference>
<evidence type="ECO:0000313" key="3">
    <source>
        <dbReference type="Proteomes" id="UP000027129"/>
    </source>
</evidence>
<evidence type="ECO:0000313" key="2">
    <source>
        <dbReference type="EMBL" id="KDA45663.1"/>
    </source>
</evidence>
<reference evidence="2 3" key="1">
    <citation type="submission" date="2014-04" db="EMBL/GenBank/DDBJ databases">
        <title>Draft Genome Sequence of Lactobacillus animalis 381-IL-28.</title>
        <authorList>
            <person name="Sturino J.M."/>
            <person name="Rajendran M."/>
            <person name="Altermann E."/>
        </authorList>
    </citation>
    <scope>NUCLEOTIDE SEQUENCE [LARGE SCALE GENOMIC DNA]</scope>
    <source>
        <strain evidence="2 3">381-IL-28</strain>
    </source>
</reference>